<accession>A0A098DTV9</accession>
<feature type="repeat" description="ANK" evidence="2">
    <location>
        <begin position="867"/>
        <end position="899"/>
    </location>
</feature>
<dbReference type="eggNOG" id="KOG4177">
    <property type="taxonomic scope" value="Eukaryota"/>
</dbReference>
<dbReference type="PANTHER" id="PTHR10039:SF16">
    <property type="entry name" value="GPI INOSITOL-DEACYLASE"/>
    <property type="match status" value="1"/>
</dbReference>
<evidence type="ECO:0000256" key="2">
    <source>
        <dbReference type="PROSITE-ProRule" id="PRU00023"/>
    </source>
</evidence>
<feature type="domain" description="Nephrocystin 3-like N-terminal" evidence="4">
    <location>
        <begin position="260"/>
        <end position="431"/>
    </location>
</feature>
<dbReference type="SUPFAM" id="SSF48403">
    <property type="entry name" value="Ankyrin repeat"/>
    <property type="match status" value="2"/>
</dbReference>
<evidence type="ECO:0000313" key="5">
    <source>
        <dbReference type="EMBL" id="CEF84263.1"/>
    </source>
</evidence>
<protein>
    <submittedName>
        <fullName evidence="5">Chromosome 4, complete genome</fullName>
    </submittedName>
</protein>
<dbReference type="SUPFAM" id="SSF52540">
    <property type="entry name" value="P-loop containing nucleoside triphosphate hydrolases"/>
    <property type="match status" value="1"/>
</dbReference>
<evidence type="ECO:0000313" key="6">
    <source>
        <dbReference type="EnsemblFungi" id="CEF84263"/>
    </source>
</evidence>
<reference evidence="6 7" key="1">
    <citation type="journal article" date="2007" name="Science">
        <title>The Fusarium graminearum genome reveals a link between localized polymorphism and pathogen specialization.</title>
        <authorList>
            <person name="Cuomo C.A."/>
            <person name="Gueldener U."/>
            <person name="Xu J.-R."/>
            <person name="Trail F."/>
            <person name="Turgeon B.G."/>
            <person name="Di Pietro A."/>
            <person name="Walton J.D."/>
            <person name="Ma L.-J."/>
            <person name="Baker S.E."/>
            <person name="Rep M."/>
            <person name="Adam G."/>
            <person name="Antoniw J."/>
            <person name="Baldwin T."/>
            <person name="Calvo S.E."/>
            <person name="Chang Y.-L."/>
            <person name="DeCaprio D."/>
            <person name="Gale L.R."/>
            <person name="Gnerre S."/>
            <person name="Goswami R.S."/>
            <person name="Hammond-Kosack K."/>
            <person name="Harris L.J."/>
            <person name="Hilburn K."/>
            <person name="Kennell J.C."/>
            <person name="Kroken S."/>
            <person name="Magnuson J.K."/>
            <person name="Mannhaupt G."/>
            <person name="Mauceli E.W."/>
            <person name="Mewes H.-W."/>
            <person name="Mitterbauer R."/>
            <person name="Muehlbauer G."/>
            <person name="Muensterkoetter M."/>
            <person name="Nelson D."/>
            <person name="O'Donnell K."/>
            <person name="Ouellet T."/>
            <person name="Qi W."/>
            <person name="Quesneville H."/>
            <person name="Roncero M.I.G."/>
            <person name="Seong K.-Y."/>
            <person name="Tetko I.V."/>
            <person name="Urban M."/>
            <person name="Waalwijk C."/>
            <person name="Ward T.J."/>
            <person name="Yao J."/>
            <person name="Birren B.W."/>
            <person name="Kistler H.C."/>
        </authorList>
    </citation>
    <scope>NUCLEOTIDE SEQUENCE [LARGE SCALE GENOMIC DNA]</scope>
    <source>
        <strain evidence="7">ATCC MYA-4620 / CBS 123657 / FGSC 9075 / NRRL 31084 / PH-1</strain>
        <strain evidence="6">PH-1 / ATCC MYA-4620 / FGSC 9075 / NRRL 31084</strain>
    </source>
</reference>
<dbReference type="Pfam" id="PF00023">
    <property type="entry name" value="Ank"/>
    <property type="match status" value="1"/>
</dbReference>
<accession>A0A0E0SCV0</accession>
<keyword evidence="2" id="KW-0040">ANK repeat</keyword>
<dbReference type="PANTHER" id="PTHR10039">
    <property type="entry name" value="AMELOGENIN"/>
    <property type="match status" value="1"/>
</dbReference>
<feature type="domain" description="DUF7708" evidence="3">
    <location>
        <begin position="85"/>
        <end position="205"/>
    </location>
</feature>
<proteinExistence type="predicted"/>
<dbReference type="SMART" id="SM00248">
    <property type="entry name" value="ANK"/>
    <property type="match status" value="11"/>
</dbReference>
<dbReference type="Gene3D" id="1.25.40.20">
    <property type="entry name" value="Ankyrin repeat-containing domain"/>
    <property type="match status" value="3"/>
</dbReference>
<dbReference type="InterPro" id="IPR027417">
    <property type="entry name" value="P-loop_NTPase"/>
</dbReference>
<feature type="repeat" description="ANK" evidence="2">
    <location>
        <begin position="805"/>
        <end position="833"/>
    </location>
</feature>
<sequence length="1374" mass="153849">MASLWDHAFQNLSAEDKDTLRPEDTELQPKAMDITKLVETAKENCERKQWVLYKDDQGKEVKFRDKLEEVVGLFEKFIAAGDAAVSYDPAHAALPWAAVRALLQTYGAMIEGVKAVSTIVFTYTTIETRVLLRESQVTKQLSASLVTLYSSALRFLASATRYYSKNTFKRLMSSLHRNASSVVEAPILVIEKQEKEVYKLVSLAEREVQGTDLQKIITLVESSVRTSGEINQERRTRLSAWINGIETNTTFERACNRHPGTCDWPMAVEAFKTWASEDGPMPCLLWMHGPAGFGKTFMSARIIQYLQQEKQCPLAYFFCVADNELTRDPYAILRSWLVQLLDQGDEMLSTILTQAEKLNMAQALTQHRLWELFAAIGKKFDRCTFVIDGFDECTHIDQGVRYHHQEPRNIFLDELLKSLSGTNSRVLLVSRDVPDIREHLGQDTSNGNNKVQKLEYCITAKDTSEDIESFAKFTVDDKLRKKSTKVRNNIATRAVDRSDGMFLWIELLGRKLMPSSNEKTLVKTVTEMPAGISDAYANELEDISQRPTEEKEQSVMILRWVLFAVVPLQVKQLAEALLVSSPELSEYPDDDLPDEWEQEFVDDCYVKDNILGRCGSLLQIRSSSPDTPLGDQTVHFVHFSVKEFLTELSNTEPRNDWATKLGLESTSIEETRLSDVCLRYLTLERFHDIPQEPERYPFLSYASWAWYFHSFHEKPSPSTQIISRTQEAFNPKASGWKVWTPLMEAKIIESDLGKWGGYAHGCEDLFKVENPIYYASLLGLIDIVKWLEGQGLECSCAGGGRFGFPLQAAVARGHLELVKYLLLRGVNISQEGGQFGQSVIAAAVISNVEIMQALLEAKADAKSKDLRGWTSLHYAAKNGNTAMITLLLKYGADINAQTYDLWTAASLACRYKHKDALDLLAKNGADLNPQDTITAVPLKIAIMSGDSSLVLAVCNMLRYSNIDPHEIVIEGLTPLELAIGLGNIGIIDALIDDGAACNGVSNLTAEVNSPLQVAIMNSRTSTAETLIRKGAEIDRAGRDGTTSLICAVECEELETVEWVLHMGASGQGIRENDLKTAFDTALGYYDLDIARLLIRRGCFRLGSQEPTPDPATEVMRESFVMHAFDGTLDMVVKDLAAMSSSLSPDLLTEALHVASSRGHLSIVQRLIQSGAKVGSRDINKRSALHHATFHCHFDVAECLLEQGASISMEDIVGSSPIDLAIQNGLKAFDFIQSHMSDLTLTISRRPSLLTGPLTQSRSLSSMEVRRVISGLWDGFYEYLSWCEGVREPFSIEISDPSGLDSQNKAFSNQGYDEGGMFKFYGFVDPIGIIWFVKLYERLGWLYRGELNVEKRVIKGKWGSNRKLWHGTFRLQLKE</sequence>
<dbReference type="Pfam" id="PF12796">
    <property type="entry name" value="Ank_2"/>
    <property type="match status" value="2"/>
</dbReference>
<dbReference type="Proteomes" id="UP000070720">
    <property type="component" value="Chromosome 4"/>
</dbReference>
<reference evidence="6 7" key="2">
    <citation type="journal article" date="2010" name="Nature">
        <title>Comparative genomics reveals mobile pathogenicity chromosomes in Fusarium.</title>
        <authorList>
            <person name="Ma L.J."/>
            <person name="van der Does H.C."/>
            <person name="Borkovich K.A."/>
            <person name="Coleman J.J."/>
            <person name="Daboussi M.J."/>
            <person name="Di Pietro A."/>
            <person name="Dufresne M."/>
            <person name="Freitag M."/>
            <person name="Grabherr M."/>
            <person name="Henrissat B."/>
            <person name="Houterman P.M."/>
            <person name="Kang S."/>
            <person name="Shim W.B."/>
            <person name="Woloshuk C."/>
            <person name="Xie X."/>
            <person name="Xu J.R."/>
            <person name="Antoniw J."/>
            <person name="Baker S.E."/>
            <person name="Bluhm B.H."/>
            <person name="Breakspear A."/>
            <person name="Brown D.W."/>
            <person name="Butchko R.A."/>
            <person name="Chapman S."/>
            <person name="Coulson R."/>
            <person name="Coutinho P.M."/>
            <person name="Danchin E.G."/>
            <person name="Diener A."/>
            <person name="Gale L.R."/>
            <person name="Gardiner D.M."/>
            <person name="Goff S."/>
            <person name="Hammond-Kosack K.E."/>
            <person name="Hilburn K."/>
            <person name="Hua-Van A."/>
            <person name="Jonkers W."/>
            <person name="Kazan K."/>
            <person name="Kodira C.D."/>
            <person name="Koehrsen M."/>
            <person name="Kumar L."/>
            <person name="Lee Y.H."/>
            <person name="Li L."/>
            <person name="Manners J.M."/>
            <person name="Miranda-Saavedra D."/>
            <person name="Mukherjee M."/>
            <person name="Park G."/>
            <person name="Park J."/>
            <person name="Park S.Y."/>
            <person name="Proctor R.H."/>
            <person name="Regev A."/>
            <person name="Ruiz-Roldan M.C."/>
            <person name="Sain D."/>
            <person name="Sakthikumar S."/>
            <person name="Sykes S."/>
            <person name="Schwartz D.C."/>
            <person name="Turgeon B.G."/>
            <person name="Wapinski I."/>
            <person name="Yoder O."/>
            <person name="Young S."/>
            <person name="Zeng Q."/>
            <person name="Zhou S."/>
            <person name="Galagan J."/>
            <person name="Cuomo C.A."/>
            <person name="Kistler H.C."/>
            <person name="Rep M."/>
        </authorList>
    </citation>
    <scope>GENOME REANNOTATION</scope>
    <source>
        <strain evidence="7">ATCC MYA-4620 / CBS 123657 / FGSC 9075 / NRRL 31084 / PH-1</strain>
        <strain evidence="6">PH-1 / ATCC MYA-4620 / FGSC 9075 / NRRL 31084</strain>
    </source>
</reference>
<dbReference type="InterPro" id="IPR056884">
    <property type="entry name" value="NPHP3-like_N"/>
</dbReference>
<reference evidence="5 7" key="3">
    <citation type="journal article" date="2015" name="BMC Genomics">
        <title>The completed genome sequence of the pathogenic ascomycete fungus Fusarium graminearum.</title>
        <authorList>
            <person name="King R."/>
            <person name="Urban M."/>
            <person name="Hammond-Kosack M.C."/>
            <person name="Hassani-Pak K."/>
            <person name="Hammond-Kosack K.E."/>
        </authorList>
    </citation>
    <scope>NUCLEOTIDE SEQUENCE [LARGE SCALE GENOMIC DNA]</scope>
    <source>
        <strain evidence="7">ATCC MYA-4620 / CBS 123657 / FGSC 9075 / NRRL 31084 / PH-1</strain>
        <strain evidence="5">PH-1</strain>
    </source>
</reference>
<dbReference type="PROSITE" id="PS50088">
    <property type="entry name" value="ANK_REPEAT"/>
    <property type="match status" value="6"/>
</dbReference>
<evidence type="ECO:0000313" key="7">
    <source>
        <dbReference type="Proteomes" id="UP000070720"/>
    </source>
</evidence>
<keyword evidence="7" id="KW-1185">Reference proteome</keyword>
<dbReference type="InParanoid" id="A0A098DTV9"/>
<dbReference type="InterPro" id="IPR036770">
    <property type="entry name" value="Ankyrin_rpt-contain_sf"/>
</dbReference>
<evidence type="ECO:0000256" key="1">
    <source>
        <dbReference type="ARBA" id="ARBA00022737"/>
    </source>
</evidence>
<dbReference type="PROSITE" id="PS50297">
    <property type="entry name" value="ANK_REP_REGION"/>
    <property type="match status" value="5"/>
</dbReference>
<dbReference type="Pfam" id="PF24809">
    <property type="entry name" value="DUF7708"/>
    <property type="match status" value="1"/>
</dbReference>
<dbReference type="InterPro" id="IPR056125">
    <property type="entry name" value="DUF7708"/>
</dbReference>
<dbReference type="Pfam" id="PF24883">
    <property type="entry name" value="NPHP3_N"/>
    <property type="match status" value="1"/>
</dbReference>
<dbReference type="EMBL" id="HG970335">
    <property type="protein sequence ID" value="CEF84263.1"/>
    <property type="molecule type" value="Genomic_DNA"/>
</dbReference>
<dbReference type="EnsemblFungi" id="CEF84263">
    <property type="protein sequence ID" value="CEF84263"/>
    <property type="gene ID" value="FGRRES_09146_M"/>
</dbReference>
<gene>
    <name evidence="6" type="primary">FG09146.1</name>
    <name evidence="5" type="ORF">FGRAMPH1_01T27821</name>
</gene>
<keyword evidence="1" id="KW-0677">Repeat</keyword>
<feature type="repeat" description="ANK" evidence="2">
    <location>
        <begin position="1179"/>
        <end position="1211"/>
    </location>
</feature>
<evidence type="ECO:0000259" key="3">
    <source>
        <dbReference type="Pfam" id="PF24809"/>
    </source>
</evidence>
<feature type="repeat" description="ANK" evidence="2">
    <location>
        <begin position="970"/>
        <end position="1002"/>
    </location>
</feature>
<dbReference type="InterPro" id="IPR002110">
    <property type="entry name" value="Ankyrin_rpt"/>
</dbReference>
<name>A0A098DTV9_GIBZE</name>
<feature type="repeat" description="ANK" evidence="2">
    <location>
        <begin position="1006"/>
        <end position="1038"/>
    </location>
</feature>
<feature type="repeat" description="ANK" evidence="2">
    <location>
        <begin position="1150"/>
        <end position="1178"/>
    </location>
</feature>
<organism evidence="5 7">
    <name type="scientific">Gibberella zeae (strain ATCC MYA-4620 / CBS 123657 / FGSC 9075 / NRRL 31084 / PH-1)</name>
    <name type="common">Wheat head blight fungus</name>
    <name type="synonym">Fusarium graminearum</name>
    <dbReference type="NCBI Taxonomy" id="229533"/>
    <lineage>
        <taxon>Eukaryota</taxon>
        <taxon>Fungi</taxon>
        <taxon>Dikarya</taxon>
        <taxon>Ascomycota</taxon>
        <taxon>Pezizomycotina</taxon>
        <taxon>Sordariomycetes</taxon>
        <taxon>Hypocreomycetidae</taxon>
        <taxon>Hypocreales</taxon>
        <taxon>Nectriaceae</taxon>
        <taxon>Fusarium</taxon>
    </lineage>
</organism>
<dbReference type="Gene3D" id="3.40.50.300">
    <property type="entry name" value="P-loop containing nucleotide triphosphate hydrolases"/>
    <property type="match status" value="1"/>
</dbReference>
<dbReference type="VEuPathDB" id="FungiDB:FGRAMPH1_01G27821"/>
<evidence type="ECO:0000259" key="4">
    <source>
        <dbReference type="Pfam" id="PF24883"/>
    </source>
</evidence>
<reference evidence="6" key="4">
    <citation type="submission" date="2017-01" db="UniProtKB">
        <authorList>
            <consortium name="EnsemblFungi"/>
        </authorList>
    </citation>
    <scope>IDENTIFICATION</scope>
    <source>
        <strain evidence="6">PH-1 / ATCC MYA-4620 / FGSC 9075 / NRRL 31084</strain>
    </source>
</reference>